<organism evidence="1 2">
    <name type="scientific">Paramecium sonneborni</name>
    <dbReference type="NCBI Taxonomy" id="65129"/>
    <lineage>
        <taxon>Eukaryota</taxon>
        <taxon>Sar</taxon>
        <taxon>Alveolata</taxon>
        <taxon>Ciliophora</taxon>
        <taxon>Intramacronucleata</taxon>
        <taxon>Oligohymenophorea</taxon>
        <taxon>Peniculida</taxon>
        <taxon>Parameciidae</taxon>
        <taxon>Paramecium</taxon>
    </lineage>
</organism>
<proteinExistence type="predicted"/>
<gene>
    <name evidence="1" type="ORF">PSON_ATCC_30995.1.T0750002</name>
</gene>
<protein>
    <recommendedName>
        <fullName evidence="3">MORN repeat protein</fullName>
    </recommendedName>
</protein>
<dbReference type="PANTHER" id="PTHR33706:SF1">
    <property type="entry name" value="TPR REPEAT PROTEIN"/>
    <property type="match status" value="1"/>
</dbReference>
<accession>A0A8S1PD55</accession>
<name>A0A8S1PD55_9CILI</name>
<evidence type="ECO:0008006" key="3">
    <source>
        <dbReference type="Google" id="ProtNLM"/>
    </source>
</evidence>
<dbReference type="Proteomes" id="UP000692954">
    <property type="component" value="Unassembled WGS sequence"/>
</dbReference>
<evidence type="ECO:0000313" key="2">
    <source>
        <dbReference type="Proteomes" id="UP000692954"/>
    </source>
</evidence>
<comment type="caution">
    <text evidence="1">The sequence shown here is derived from an EMBL/GenBank/DDBJ whole genome shotgun (WGS) entry which is preliminary data.</text>
</comment>
<reference evidence="1" key="1">
    <citation type="submission" date="2021-01" db="EMBL/GenBank/DDBJ databases">
        <authorList>
            <consortium name="Genoscope - CEA"/>
            <person name="William W."/>
        </authorList>
    </citation>
    <scope>NUCLEOTIDE SEQUENCE</scope>
</reference>
<sequence>MFKWKVETNEIKSLVWDSNFNKLLRTQFSIAFTDKQEIEYIKDRQILRIDKVKDTSIQPQNKQNTLFGLGKQGQNNQKIGRWQATWKGEILDNGGGEYAYGKKSGQWKDLTQNYWSKAQVYEIGKYDNDIRKGVWEFVYQKENGLIYLKFFLICLSYLQW</sequence>
<keyword evidence="2" id="KW-1185">Reference proteome</keyword>
<evidence type="ECO:0000313" key="1">
    <source>
        <dbReference type="EMBL" id="CAD8100919.1"/>
    </source>
</evidence>
<dbReference type="AlphaFoldDB" id="A0A8S1PD55"/>
<dbReference type="EMBL" id="CAJJDN010000075">
    <property type="protein sequence ID" value="CAD8100919.1"/>
    <property type="molecule type" value="Genomic_DNA"/>
</dbReference>
<dbReference type="PANTHER" id="PTHR33706">
    <property type="entry name" value="MORN VARIANT REPEAT PROTEIN"/>
    <property type="match status" value="1"/>
</dbReference>